<dbReference type="Gene3D" id="2.30.42.10">
    <property type="match status" value="3"/>
</dbReference>
<keyword evidence="3" id="KW-0677">Repeat</keyword>
<feature type="domain" description="PDZ" evidence="6">
    <location>
        <begin position="762"/>
        <end position="833"/>
    </location>
</feature>
<dbReference type="Pfam" id="PF12053">
    <property type="entry name" value="Par3_HAL_N_term"/>
    <property type="match status" value="1"/>
</dbReference>
<dbReference type="GO" id="GO:0008104">
    <property type="term" value="P:intracellular protein localization"/>
    <property type="evidence" value="ECO:0007669"/>
    <property type="project" value="TreeGrafter"/>
</dbReference>
<protein>
    <recommendedName>
        <fullName evidence="6">PDZ domain-containing protein</fullName>
    </recommendedName>
</protein>
<feature type="compositionally biased region" description="Basic and acidic residues" evidence="5">
    <location>
        <begin position="1095"/>
        <end position="1135"/>
    </location>
</feature>
<proteinExistence type="inferred from homology"/>
<feature type="compositionally biased region" description="Basic and acidic residues" evidence="5">
    <location>
        <begin position="866"/>
        <end position="875"/>
    </location>
</feature>
<name>A0A9Q0RQS0_BLOTA</name>
<sequence>MPADAKITVHSLKTFDGAILDLDDILNHVADDREQLIALYDECINGNGGSDIINHNHRQQHYSPMKMKNGIYGKVNHANTARLHSHPTVDASQCNNVTHRLNVNPMMTIPNGNEHSISNHPHHHRFASVGVVHHHIPLNTRAEPIYGRTTMNGNNSYIYGYHHHPQPPLPPPPSQQQHQQQTTQHRRNDSVSDSLLSSNESPEVFDSPNTDQSYCDRINGSQPIRSLTKPYSYDKNVAKICSTNGFRNKLSMDSTTTTITTSTQCHNQQQQQQQPKSASSSARPISINNSHRRNDFLLSRSYDPTYADASATLMNVDGVNGVSVDDSCDVVEITADQINSYSNIPSLHTFESSVGSNGPNAGNMNGHQMNDSDDHNHQYNSHQHRNHYNQTQSLNTKRWSTAVVVDHTLQSQLLSTNNVSNALNGNTCYEHSDEEKSASPQSNKEEGYASEERPNSQMEPMPNQATSSPSMANSPLGKFTRGSGRHSILANNLDAWADAADRQLMRLKNERNSTKGINHHQGHGINTNQVYDSSLGSMTSTSSQENEHQTTTTTINDQSTWSQNLPKLEELTVIIDLAKESGPLGIHVLPDGNNGLILNRGLLIQGIEPGGRIDRDGRLHVGDTIVEIDGKKFTGLNFETAQDIFRSSLQNDRIHLSILKTSSTSICDSSLYASIDDQQQQSQEQHDTTIDNSPEKLHDTTDQEILVEGEARAGQQTRVATVTSTRKHSIGGGGSNTLPIPIKSTNPAIVVANTRRIGKKYHIQLKKGKDSLGFTITTRDNPAGGLSPIYIKTILPRGAAVEDGRLKPGDRLLEVCGIEMTGKTQAEAVKILRTLPMNSIVDLIVSRQEVEMSPSPLMPRQLPPEKVNDDESKCSSPNDREVMVFQIPLNDTGSAGLGVSVKGKTSAIDGKQTDLGIFVKSVIHGGAASKDGRLRQDDQLISINECALSGKTNSEAMETLRRVLIQPQFQSKHDGSNPAAITLTIARRACRSPSHHVDSSNEQSIYRHQHGASILSSDSFDLSFNGEMSPIKTGSPTTSPYNTSHNEDDSYRSSDNTVIYNGRAGMINQSSTQSPNDNAVHLSLNDSQLSLNDDGGERFKRDGFGRQSMSEKRHAQLDAKSTDTYRRNKKAKDDCLNNNDDDESEKDNSITDVNQSVQSGNRSRQPVTTVSYGEDEQNDRLDAIRRMNSASIKLNPDHSQQTGFNSESTSPPKSRSPTKNQMLMFSPCCIKCQSPGSCPHHSKSDLGQNIRNRNGLYVKNSNDPRSMMIPKEVVASPFGLRRSCSLESLQMMMQDLQKEQVEKVGGNIPGFTGTRHGTVRVARSRETNESFRVAVDRSYDIKKYMNCVSIGKVDEEYDSHEEEEQSTSRPSTCPYRVGGGHSMTTTTFTSGTALTTTTNEDDNANLLKPKKKKGLFRNLFHFGSKKGRSKSASSEPTQRNKHDDSTNSEDMFRSPDLNRKYQLQQEKINAQYRKLMEQKQQQQHHQQQQQQQHQSPQNASTFVRNQLHPMHQSMPVGHRSKTSPNMKNITEPMIGSPNGRNGSFHPGFMANSPHYGSNNVMQRDTVGVPQMTKNDKINSYTRQNHRVHPEMKMNESPMYNDSNNQIRRSDGPRHLRGNSHDFYGRSPMDRPGSRVAISENSNYATQGIYSTYGKTVSANGILLNGQMMTSIRDNPNIENIHHYRQLSLRNPQHHRQISSPATNQQYYGTNPRPVSSYIEYDQTVKANCKGQPNQGHYGQVASNYHSNNETMYGLVGQQHKRTLIGQHMSSSGSGGGQPNIIRQQQPIYQSNQVQIYGSVYQTAPNPNSNNHYNRIPSSGQIANNRSAIYGNFQHNHEIYGNANGLPNTYQTKG</sequence>
<feature type="compositionally biased region" description="Polar residues" evidence="5">
    <location>
        <begin position="275"/>
        <end position="289"/>
    </location>
</feature>
<feature type="region of interest" description="Disordered" evidence="5">
    <location>
        <begin position="156"/>
        <end position="228"/>
    </location>
</feature>
<feature type="compositionally biased region" description="Polar residues" evidence="5">
    <location>
        <begin position="419"/>
        <end position="429"/>
    </location>
</feature>
<dbReference type="GO" id="GO:0000226">
    <property type="term" value="P:microtubule cytoskeleton organization"/>
    <property type="evidence" value="ECO:0007669"/>
    <property type="project" value="TreeGrafter"/>
</dbReference>
<feature type="compositionally biased region" description="Polar residues" evidence="5">
    <location>
        <begin position="455"/>
        <end position="473"/>
    </location>
</feature>
<dbReference type="InterPro" id="IPR036034">
    <property type="entry name" value="PDZ_sf"/>
</dbReference>
<feature type="domain" description="PDZ" evidence="6">
    <location>
        <begin position="574"/>
        <end position="660"/>
    </location>
</feature>
<feature type="region of interest" description="Disordered" evidence="5">
    <location>
        <begin position="353"/>
        <end position="381"/>
    </location>
</feature>
<feature type="domain" description="PDZ" evidence="6">
    <location>
        <begin position="886"/>
        <end position="962"/>
    </location>
</feature>
<feature type="region of interest" description="Disordered" evidence="5">
    <location>
        <begin position="1593"/>
        <end position="1630"/>
    </location>
</feature>
<dbReference type="InterPro" id="IPR052213">
    <property type="entry name" value="PAR3"/>
</dbReference>
<feature type="region of interest" description="Disordered" evidence="5">
    <location>
        <begin position="1422"/>
        <end position="1459"/>
    </location>
</feature>
<dbReference type="GO" id="GO:0035091">
    <property type="term" value="F:phosphatidylinositol binding"/>
    <property type="evidence" value="ECO:0007669"/>
    <property type="project" value="TreeGrafter"/>
</dbReference>
<dbReference type="GO" id="GO:0051301">
    <property type="term" value="P:cell division"/>
    <property type="evidence" value="ECO:0007669"/>
    <property type="project" value="UniProtKB-KW"/>
</dbReference>
<feature type="compositionally biased region" description="Polar residues" evidence="5">
    <location>
        <begin position="1597"/>
        <end position="1606"/>
    </location>
</feature>
<feature type="compositionally biased region" description="Polar residues" evidence="5">
    <location>
        <begin position="1150"/>
        <end position="1171"/>
    </location>
</feature>
<dbReference type="GO" id="GO:0007155">
    <property type="term" value="P:cell adhesion"/>
    <property type="evidence" value="ECO:0007669"/>
    <property type="project" value="TreeGrafter"/>
</dbReference>
<dbReference type="GO" id="GO:0043296">
    <property type="term" value="C:apical junction complex"/>
    <property type="evidence" value="ECO:0007669"/>
    <property type="project" value="TreeGrafter"/>
</dbReference>
<dbReference type="PANTHER" id="PTHR16484:SF17">
    <property type="entry name" value="BAZOOKA, ISOFORM B"/>
    <property type="match status" value="1"/>
</dbReference>
<feature type="region of interest" description="Disordered" evidence="5">
    <location>
        <begin position="1193"/>
        <end position="1220"/>
    </location>
</feature>
<dbReference type="GO" id="GO:0045197">
    <property type="term" value="P:establishment or maintenance of epithelial cell apical/basal polarity"/>
    <property type="evidence" value="ECO:0007669"/>
    <property type="project" value="TreeGrafter"/>
</dbReference>
<organism evidence="7 8">
    <name type="scientific">Blomia tropicalis</name>
    <name type="common">Mite</name>
    <dbReference type="NCBI Taxonomy" id="40697"/>
    <lineage>
        <taxon>Eukaryota</taxon>
        <taxon>Metazoa</taxon>
        <taxon>Ecdysozoa</taxon>
        <taxon>Arthropoda</taxon>
        <taxon>Chelicerata</taxon>
        <taxon>Arachnida</taxon>
        <taxon>Acari</taxon>
        <taxon>Acariformes</taxon>
        <taxon>Sarcoptiformes</taxon>
        <taxon>Astigmata</taxon>
        <taxon>Glycyphagoidea</taxon>
        <taxon>Echimyopodidae</taxon>
        <taxon>Blomia</taxon>
    </lineage>
</organism>
<dbReference type="GO" id="GO:0051660">
    <property type="term" value="P:establishment of centrosome localization"/>
    <property type="evidence" value="ECO:0007669"/>
    <property type="project" value="TreeGrafter"/>
</dbReference>
<feature type="compositionally biased region" description="Low complexity" evidence="5">
    <location>
        <begin position="191"/>
        <end position="201"/>
    </location>
</feature>
<feature type="compositionally biased region" description="Low complexity" evidence="5">
    <location>
        <begin position="261"/>
        <end position="274"/>
    </location>
</feature>
<feature type="compositionally biased region" description="Basic and acidic residues" evidence="5">
    <location>
        <begin position="1438"/>
        <end position="1459"/>
    </location>
</feature>
<evidence type="ECO:0000256" key="1">
    <source>
        <dbReference type="ARBA" id="ARBA00005358"/>
    </source>
</evidence>
<feature type="compositionally biased region" description="Polar residues" evidence="5">
    <location>
        <begin position="353"/>
        <end position="369"/>
    </location>
</feature>
<feature type="compositionally biased region" description="Low complexity" evidence="5">
    <location>
        <begin position="1206"/>
        <end position="1219"/>
    </location>
</feature>
<dbReference type="GO" id="GO:0005912">
    <property type="term" value="C:adherens junction"/>
    <property type="evidence" value="ECO:0007669"/>
    <property type="project" value="TreeGrafter"/>
</dbReference>
<feature type="region of interest" description="Disordered" evidence="5">
    <location>
        <begin position="536"/>
        <end position="558"/>
    </location>
</feature>
<reference evidence="7" key="1">
    <citation type="submission" date="2022-12" db="EMBL/GenBank/DDBJ databases">
        <title>Genome assemblies of Blomia tropicalis.</title>
        <authorList>
            <person name="Cui Y."/>
        </authorList>
    </citation>
    <scope>NUCLEOTIDE SEQUENCE</scope>
    <source>
        <tissue evidence="7">Adult mites</tissue>
    </source>
</reference>
<dbReference type="Pfam" id="PF00595">
    <property type="entry name" value="PDZ"/>
    <property type="match status" value="3"/>
</dbReference>
<feature type="compositionally biased region" description="Polar residues" evidence="5">
    <location>
        <begin position="207"/>
        <end position="225"/>
    </location>
</feature>
<dbReference type="OMA" id="CGIEMTG"/>
<dbReference type="CDD" id="cd23058">
    <property type="entry name" value="PDZ2_Par3-like"/>
    <property type="match status" value="1"/>
</dbReference>
<dbReference type="GO" id="GO:0005938">
    <property type="term" value="C:cell cortex"/>
    <property type="evidence" value="ECO:0007669"/>
    <property type="project" value="TreeGrafter"/>
</dbReference>
<evidence type="ECO:0000256" key="2">
    <source>
        <dbReference type="ARBA" id="ARBA00022618"/>
    </source>
</evidence>
<comment type="similarity">
    <text evidence="1">Belongs to the PAR3 family.</text>
</comment>
<dbReference type="InterPro" id="IPR001478">
    <property type="entry name" value="PDZ"/>
</dbReference>
<accession>A0A9Q0RQS0</accession>
<dbReference type="InterPro" id="IPR021922">
    <property type="entry name" value="Par3/HAL_N"/>
</dbReference>
<feature type="compositionally biased region" description="Basic and acidic residues" evidence="5">
    <location>
        <begin position="430"/>
        <end position="454"/>
    </location>
</feature>
<keyword evidence="4" id="KW-0131">Cell cycle</keyword>
<evidence type="ECO:0000259" key="6">
    <source>
        <dbReference type="PROSITE" id="PS50106"/>
    </source>
</evidence>
<feature type="region of interest" description="Disordered" evidence="5">
    <location>
        <begin position="1026"/>
        <end position="1056"/>
    </location>
</feature>
<feature type="region of interest" description="Disordered" evidence="5">
    <location>
        <begin position="852"/>
        <end position="875"/>
    </location>
</feature>
<feature type="compositionally biased region" description="Polar residues" evidence="5">
    <location>
        <begin position="1193"/>
        <end position="1205"/>
    </location>
</feature>
<feature type="region of interest" description="Disordered" evidence="5">
    <location>
        <begin position="1393"/>
        <end position="1412"/>
    </location>
</feature>
<dbReference type="Proteomes" id="UP001142055">
    <property type="component" value="Chromosome 1"/>
</dbReference>
<evidence type="ECO:0000256" key="4">
    <source>
        <dbReference type="ARBA" id="ARBA00023306"/>
    </source>
</evidence>
<keyword evidence="2" id="KW-0132">Cell division</keyword>
<evidence type="ECO:0000313" key="7">
    <source>
        <dbReference type="EMBL" id="KAJ6222206.1"/>
    </source>
</evidence>
<feature type="region of interest" description="Disordered" evidence="5">
    <location>
        <begin position="1475"/>
        <end position="1499"/>
    </location>
</feature>
<dbReference type="FunFam" id="2.30.42.10:FF:000011">
    <property type="entry name" value="partitioning defective 3 homolog isoform X1"/>
    <property type="match status" value="1"/>
</dbReference>
<feature type="compositionally biased region" description="Low complexity" evidence="5">
    <location>
        <begin position="1478"/>
        <end position="1494"/>
    </location>
</feature>
<dbReference type="SMART" id="SM00228">
    <property type="entry name" value="PDZ"/>
    <property type="match status" value="3"/>
</dbReference>
<feature type="region of interest" description="Disordered" evidence="5">
    <location>
        <begin position="1087"/>
        <end position="1179"/>
    </location>
</feature>
<dbReference type="CDD" id="cd23059">
    <property type="entry name" value="PDZ3_Par3-like"/>
    <property type="match status" value="1"/>
</dbReference>
<feature type="region of interest" description="Disordered" evidence="5">
    <location>
        <begin position="676"/>
        <end position="698"/>
    </location>
</feature>
<keyword evidence="8" id="KW-1185">Reference proteome</keyword>
<dbReference type="SUPFAM" id="SSF50156">
    <property type="entry name" value="PDZ domain-like"/>
    <property type="match status" value="3"/>
</dbReference>
<feature type="compositionally biased region" description="Acidic residues" evidence="5">
    <location>
        <begin position="1356"/>
        <end position="1365"/>
    </location>
</feature>
<dbReference type="EMBL" id="JAPWDV010000001">
    <property type="protein sequence ID" value="KAJ6222206.1"/>
    <property type="molecule type" value="Genomic_DNA"/>
</dbReference>
<evidence type="ECO:0000256" key="5">
    <source>
        <dbReference type="SAM" id="MobiDB-lite"/>
    </source>
</evidence>
<dbReference type="Gene3D" id="3.10.20.90">
    <property type="entry name" value="Phosphatidylinositol 3-kinase Catalytic Subunit, Chain A, domain 1"/>
    <property type="match status" value="1"/>
</dbReference>
<feature type="region of interest" description="Disordered" evidence="5">
    <location>
        <begin position="419"/>
        <end position="483"/>
    </location>
</feature>
<feature type="compositionally biased region" description="Basic and acidic residues" evidence="5">
    <location>
        <begin position="1607"/>
        <end position="1630"/>
    </location>
</feature>
<gene>
    <name evidence="7" type="ORF">RDWZM_000751</name>
</gene>
<feature type="compositionally biased region" description="Polar residues" evidence="5">
    <location>
        <begin position="1032"/>
        <end position="1044"/>
    </location>
</feature>
<dbReference type="GO" id="GO:0016324">
    <property type="term" value="C:apical plasma membrane"/>
    <property type="evidence" value="ECO:0007669"/>
    <property type="project" value="TreeGrafter"/>
</dbReference>
<feature type="region of interest" description="Disordered" evidence="5">
    <location>
        <begin position="261"/>
        <end position="293"/>
    </location>
</feature>
<dbReference type="PANTHER" id="PTHR16484">
    <property type="entry name" value="PARTITIONING DEFECTIVE 3 RELATED"/>
    <property type="match status" value="1"/>
</dbReference>
<evidence type="ECO:0000313" key="8">
    <source>
        <dbReference type="Proteomes" id="UP001142055"/>
    </source>
</evidence>
<evidence type="ECO:0000256" key="3">
    <source>
        <dbReference type="ARBA" id="ARBA00022737"/>
    </source>
</evidence>
<comment type="caution">
    <text evidence="7">The sequence shown here is derived from an EMBL/GenBank/DDBJ whole genome shotgun (WGS) entry which is preliminary data.</text>
</comment>
<dbReference type="PROSITE" id="PS50106">
    <property type="entry name" value="PDZ"/>
    <property type="match status" value="3"/>
</dbReference>
<dbReference type="GO" id="GO:0030010">
    <property type="term" value="P:establishment of cell polarity"/>
    <property type="evidence" value="ECO:0007669"/>
    <property type="project" value="TreeGrafter"/>
</dbReference>
<feature type="region of interest" description="Disordered" evidence="5">
    <location>
        <begin position="1356"/>
        <end position="1383"/>
    </location>
</feature>
<feature type="compositionally biased region" description="Basic and acidic residues" evidence="5">
    <location>
        <begin position="684"/>
        <end position="698"/>
    </location>
</feature>